<evidence type="ECO:0000259" key="2">
    <source>
        <dbReference type="PROSITE" id="PS50175"/>
    </source>
</evidence>
<dbReference type="PANTHER" id="PTHR47331">
    <property type="entry name" value="PHD-TYPE DOMAIN-CONTAINING PROTEIN"/>
    <property type="match status" value="1"/>
</dbReference>
<proteinExistence type="predicted"/>
<dbReference type="PANTHER" id="PTHR47331:SF5">
    <property type="entry name" value="RIBONUCLEASE H"/>
    <property type="match status" value="1"/>
</dbReference>
<accession>A0A0B1SSA5</accession>
<dbReference type="InterPro" id="IPR008737">
    <property type="entry name" value="DUF1758"/>
</dbReference>
<feature type="region of interest" description="Disordered" evidence="1">
    <location>
        <begin position="758"/>
        <end position="777"/>
    </location>
</feature>
<dbReference type="OrthoDB" id="7697989at2759"/>
<keyword evidence="4" id="KW-1185">Reference proteome</keyword>
<dbReference type="Pfam" id="PF03564">
    <property type="entry name" value="DUF1759"/>
    <property type="match status" value="1"/>
</dbReference>
<evidence type="ECO:0000313" key="3">
    <source>
        <dbReference type="EMBL" id="KHJ88153.1"/>
    </source>
</evidence>
<dbReference type="GO" id="GO:0004190">
    <property type="term" value="F:aspartic-type endopeptidase activity"/>
    <property type="evidence" value="ECO:0007669"/>
    <property type="project" value="InterPro"/>
</dbReference>
<dbReference type="Pfam" id="PF05585">
    <property type="entry name" value="DUF1758"/>
    <property type="match status" value="1"/>
</dbReference>
<dbReference type="InterPro" id="IPR005312">
    <property type="entry name" value="DUF1759"/>
</dbReference>
<evidence type="ECO:0000256" key="1">
    <source>
        <dbReference type="SAM" id="MobiDB-lite"/>
    </source>
</evidence>
<dbReference type="InterPro" id="IPR001995">
    <property type="entry name" value="Peptidase_A2_cat"/>
</dbReference>
<feature type="compositionally biased region" description="Basic and acidic residues" evidence="1">
    <location>
        <begin position="768"/>
        <end position="777"/>
    </location>
</feature>
<evidence type="ECO:0000313" key="4">
    <source>
        <dbReference type="Proteomes" id="UP000053660"/>
    </source>
</evidence>
<gene>
    <name evidence="3" type="ORF">OESDEN_12056</name>
</gene>
<sequence>MQTRAMAEIAGFKSHISVACSSLNAFGNKFSAGGFAAKSEGASAKCNGIHRNEEGSVREREKLMTDLDKFLNEGAIATELKAVQWTSRLRYRQRELDRQSSLIQAKSSSTPSVRSEEIDDFGAGRRFMDGKIRLPQLEVPVFHGNYKDYPTFWTIYNSIIHSNPQLSNTDKFLFLKQALRGSAAALIGTMPPIGDNYEKAVKLLDKRFNKSGCIADLLITELEKLPRAQSNAVSCRKTLTKITEKLTHIECSGVPLDNSRMWRRLILSKFPDTMSEKVLCKEEEQGRNFSTDEIVDILESAMAMKETIALTTEAFQDRFSVNQPSLSKPIYYKETHSRQTRESSHNHTEQRTKQRAHCICGSSTHGVTHCSTFTTPEARRNEATKRRLCWKCFNTNHKSSDCRLLRACPKCNKDHHSALCLTDRASGSFVPQPTSAHTRSANYGMPGRKPRASQNAEVIHADTESTTTTTTTAEEQYVLMTATALAFNTDSMNFEPVTVFFDIGAQKSFINGEKSQKLSLPVLRNASFTVSGFGGKTESFVSNEVALTLKNAASGEMIKGVSMHTKSPLTSSMSTATDKRFIRRQKIKVAQTTLDDSIVTPDILVGQDLIDKFLLRDQPCVFLPSGLVLTPTIFGYAISGRSAITTTSSQLIHSENGAVVVATPVLNLAQEEYKQDIKNLYELESLGIKLEKDGDEESVLRFMNDYRKSIVIENGRITAGFPFLDNIAQLKDNFNVAVKRLQALFRVLQSDPEKNAHVQRSIGRLRQARNDRGTSRK</sequence>
<feature type="compositionally biased region" description="Polar residues" evidence="1">
    <location>
        <begin position="431"/>
        <end position="441"/>
    </location>
</feature>
<organism evidence="3 4">
    <name type="scientific">Oesophagostomum dentatum</name>
    <name type="common">Nodular worm</name>
    <dbReference type="NCBI Taxonomy" id="61180"/>
    <lineage>
        <taxon>Eukaryota</taxon>
        <taxon>Metazoa</taxon>
        <taxon>Ecdysozoa</taxon>
        <taxon>Nematoda</taxon>
        <taxon>Chromadorea</taxon>
        <taxon>Rhabditida</taxon>
        <taxon>Rhabditina</taxon>
        <taxon>Rhabditomorpha</taxon>
        <taxon>Strongyloidea</taxon>
        <taxon>Strongylidae</taxon>
        <taxon>Oesophagostomum</taxon>
    </lineage>
</organism>
<feature type="domain" description="Peptidase A2" evidence="2">
    <location>
        <begin position="497"/>
        <end position="609"/>
    </location>
</feature>
<protein>
    <submittedName>
        <fullName evidence="3">Tas retrotransposon peptidase A16</fullName>
    </submittedName>
</protein>
<dbReference type="GO" id="GO:0006508">
    <property type="term" value="P:proteolysis"/>
    <property type="evidence" value="ECO:0007669"/>
    <property type="project" value="InterPro"/>
</dbReference>
<feature type="region of interest" description="Disordered" evidence="1">
    <location>
        <begin position="431"/>
        <end position="455"/>
    </location>
</feature>
<reference evidence="3 4" key="1">
    <citation type="submission" date="2014-03" db="EMBL/GenBank/DDBJ databases">
        <title>Draft genome of the hookworm Oesophagostomum dentatum.</title>
        <authorList>
            <person name="Mitreva M."/>
        </authorList>
    </citation>
    <scope>NUCLEOTIDE SEQUENCE [LARGE SCALE GENOMIC DNA]</scope>
    <source>
        <strain evidence="3 4">OD-Hann</strain>
    </source>
</reference>
<dbReference type="AlphaFoldDB" id="A0A0B1SSA5"/>
<dbReference type="Proteomes" id="UP000053660">
    <property type="component" value="Unassembled WGS sequence"/>
</dbReference>
<name>A0A0B1SSA5_OESDE</name>
<dbReference type="EMBL" id="KN556346">
    <property type="protein sequence ID" value="KHJ88153.1"/>
    <property type="molecule type" value="Genomic_DNA"/>
</dbReference>
<dbReference type="PROSITE" id="PS50175">
    <property type="entry name" value="ASP_PROT_RETROV"/>
    <property type="match status" value="1"/>
</dbReference>